<evidence type="ECO:0000313" key="1">
    <source>
        <dbReference type="EMBL" id="AAP99471.1"/>
    </source>
</evidence>
<dbReference type="OrthoDB" id="426811at2"/>
<organism evidence="1 2">
    <name type="scientific">Prochlorococcus marinus (strain SARG / CCMP1375 / SS120)</name>
    <dbReference type="NCBI Taxonomy" id="167539"/>
    <lineage>
        <taxon>Bacteria</taxon>
        <taxon>Bacillati</taxon>
        <taxon>Cyanobacteriota</taxon>
        <taxon>Cyanophyceae</taxon>
        <taxon>Synechococcales</taxon>
        <taxon>Prochlorococcaceae</taxon>
        <taxon>Prochlorococcus</taxon>
    </lineage>
</organism>
<sequence>MSVMPQSANLTRIGSRIKIDLDKVQDRISSNLIKKIYSDPRATVTDYKMTDGGGVGLVVKLADGTKNWFFENEIGPS</sequence>
<reference evidence="1 2" key="1">
    <citation type="journal article" date="2003" name="Proc. Natl. Acad. Sci. U.S.A.">
        <title>Genome sequence of the cyanobacterium Prochlorococcus marinus SS120, a nearly minimal oxyphototrophic genome.</title>
        <authorList>
            <person name="Dufresne A."/>
            <person name="Salanoubat M."/>
            <person name="Partensky F."/>
            <person name="Artiguenave F."/>
            <person name="Axmann I.M."/>
            <person name="Barbe V."/>
            <person name="Duprat S."/>
            <person name="Galperin M.Y."/>
            <person name="Koonin E.V."/>
            <person name="Le Gall F."/>
            <person name="Makarova K.S."/>
            <person name="Ostrowski M."/>
            <person name="Oztas S."/>
            <person name="Robert C."/>
            <person name="Rogozin I.B."/>
            <person name="Scanlan D.J."/>
            <person name="Tandeau de Marsac N."/>
            <person name="Weissenbach J."/>
            <person name="Wincker P."/>
            <person name="Wolf Y.I."/>
            <person name="Hess W.R."/>
        </authorList>
    </citation>
    <scope>NUCLEOTIDE SEQUENCE [LARGE SCALE GENOMIC DNA]</scope>
    <source>
        <strain evidence="2">SARG / CCMP1375 / SS120</strain>
    </source>
</reference>
<dbReference type="eggNOG" id="ENOG5030RBJ">
    <property type="taxonomic scope" value="Bacteria"/>
</dbReference>
<dbReference type="Pfam" id="PF11061">
    <property type="entry name" value="Tsr0524-like"/>
    <property type="match status" value="1"/>
</dbReference>
<proteinExistence type="predicted"/>
<name>Q7VDF2_PROMA</name>
<dbReference type="InterPro" id="IPR021291">
    <property type="entry name" value="Tsr0524-like"/>
</dbReference>
<dbReference type="EMBL" id="AE017126">
    <property type="protein sequence ID" value="AAP99471.1"/>
    <property type="molecule type" value="Genomic_DNA"/>
</dbReference>
<dbReference type="PATRIC" id="fig|167539.5.peg.435"/>
<accession>Q7VDF2</accession>
<protein>
    <recommendedName>
        <fullName evidence="3">Cytochrome b6-f complex subunit PetP</fullName>
    </recommendedName>
</protein>
<keyword evidence="2" id="KW-1185">Reference proteome</keyword>
<evidence type="ECO:0008006" key="3">
    <source>
        <dbReference type="Google" id="ProtNLM"/>
    </source>
</evidence>
<dbReference type="HOGENOM" id="CLU_191597_0_0_3"/>
<dbReference type="AlphaFoldDB" id="Q7VDF2"/>
<dbReference type="STRING" id="167539.Pro_0425"/>
<gene>
    <name evidence="1" type="ordered locus">Pro_0425</name>
</gene>
<dbReference type="Proteomes" id="UP000001420">
    <property type="component" value="Chromosome"/>
</dbReference>
<dbReference type="KEGG" id="pma:Pro_0425"/>
<dbReference type="EnsemblBacteria" id="AAP99471">
    <property type="protein sequence ID" value="AAP99471"/>
    <property type="gene ID" value="Pro_0425"/>
</dbReference>
<evidence type="ECO:0000313" key="2">
    <source>
        <dbReference type="Proteomes" id="UP000001420"/>
    </source>
</evidence>